<organism evidence="1">
    <name type="scientific">Anthurium amnicola</name>
    <dbReference type="NCBI Taxonomy" id="1678845"/>
    <lineage>
        <taxon>Eukaryota</taxon>
        <taxon>Viridiplantae</taxon>
        <taxon>Streptophyta</taxon>
        <taxon>Embryophyta</taxon>
        <taxon>Tracheophyta</taxon>
        <taxon>Spermatophyta</taxon>
        <taxon>Magnoliopsida</taxon>
        <taxon>Liliopsida</taxon>
        <taxon>Araceae</taxon>
        <taxon>Pothoideae</taxon>
        <taxon>Potheae</taxon>
        <taxon>Anthurium</taxon>
    </lineage>
</organism>
<dbReference type="AlphaFoldDB" id="A0A1D1XPB2"/>
<dbReference type="EMBL" id="GDJX01023696">
    <property type="protein sequence ID" value="JAT44240.1"/>
    <property type="molecule type" value="Transcribed_RNA"/>
</dbReference>
<reference evidence="1" key="1">
    <citation type="submission" date="2015-07" db="EMBL/GenBank/DDBJ databases">
        <title>Transcriptome Assembly of Anthurium amnicola.</title>
        <authorList>
            <person name="Suzuki J."/>
        </authorList>
    </citation>
    <scope>NUCLEOTIDE SEQUENCE</scope>
</reference>
<name>A0A1D1XPB2_9ARAE</name>
<proteinExistence type="predicted"/>
<accession>A0A1D1XPB2</accession>
<protein>
    <submittedName>
        <fullName evidence="1">Intercellular adhesion molecule 5</fullName>
    </submittedName>
</protein>
<sequence length="118" mass="12887">AGAGLVLVEWRSWRLVLPTTSGRGFGFSGRLLLLPARPPSPSSSASRGPRRLLLPSLYLYLYRALPRLASWASSLAVFFESSHRDSELSRGGHPITEGSVVFLSRSVVLKFGWATAFV</sequence>
<feature type="non-terminal residue" evidence="1">
    <location>
        <position position="1"/>
    </location>
</feature>
<evidence type="ECO:0000313" key="1">
    <source>
        <dbReference type="EMBL" id="JAT44240.1"/>
    </source>
</evidence>
<evidence type="ECO:0000313" key="2">
    <source>
        <dbReference type="EMBL" id="JAT50269.1"/>
    </source>
</evidence>
<gene>
    <name evidence="1" type="primary">ICAM5_1</name>
    <name evidence="2" type="synonym">ICAM5_3</name>
    <name evidence="2" type="ORF">g.68457</name>
    <name evidence="1" type="ORF">g.68464</name>
</gene>
<dbReference type="EMBL" id="GDJX01017667">
    <property type="protein sequence ID" value="JAT50269.1"/>
    <property type="molecule type" value="Transcribed_RNA"/>
</dbReference>